<dbReference type="AlphaFoldDB" id="A0A397JDH7"/>
<dbReference type="Proteomes" id="UP000266861">
    <property type="component" value="Unassembled WGS sequence"/>
</dbReference>
<keyword evidence="2" id="KW-1185">Reference proteome</keyword>
<reference evidence="1 2" key="1">
    <citation type="submission" date="2018-08" db="EMBL/GenBank/DDBJ databases">
        <title>Genome and evolution of the arbuscular mycorrhizal fungus Diversispora epigaea (formerly Glomus versiforme) and its bacterial endosymbionts.</title>
        <authorList>
            <person name="Sun X."/>
            <person name="Fei Z."/>
            <person name="Harrison M."/>
        </authorList>
    </citation>
    <scope>NUCLEOTIDE SEQUENCE [LARGE SCALE GENOMIC DNA]</scope>
    <source>
        <strain evidence="1 2">IT104</strain>
    </source>
</reference>
<evidence type="ECO:0000313" key="1">
    <source>
        <dbReference type="EMBL" id="RHZ86379.1"/>
    </source>
</evidence>
<dbReference type="EMBL" id="PQFF01000048">
    <property type="protein sequence ID" value="RHZ86379.1"/>
    <property type="molecule type" value="Genomic_DNA"/>
</dbReference>
<proteinExistence type="predicted"/>
<accession>A0A397JDH7</accession>
<organism evidence="1 2">
    <name type="scientific">Diversispora epigaea</name>
    <dbReference type="NCBI Taxonomy" id="1348612"/>
    <lineage>
        <taxon>Eukaryota</taxon>
        <taxon>Fungi</taxon>
        <taxon>Fungi incertae sedis</taxon>
        <taxon>Mucoromycota</taxon>
        <taxon>Glomeromycotina</taxon>
        <taxon>Glomeromycetes</taxon>
        <taxon>Diversisporales</taxon>
        <taxon>Diversisporaceae</taxon>
        <taxon>Diversispora</taxon>
    </lineage>
</organism>
<comment type="caution">
    <text evidence="1">The sequence shown here is derived from an EMBL/GenBank/DDBJ whole genome shotgun (WGS) entry which is preliminary data.</text>
</comment>
<sequence length="101" mass="11728">MKAIHTSVYCAQQRPTRNLRHCIFTCINASLSLPTSHSYLLALYAHFGTRNTEMARRYWKHGTENTLALMKEIHIIGIFFLLQFRLDTGKFRGSKRTLLAQ</sequence>
<evidence type="ECO:0000313" key="2">
    <source>
        <dbReference type="Proteomes" id="UP000266861"/>
    </source>
</evidence>
<protein>
    <submittedName>
        <fullName evidence="1">Uncharacterized protein</fullName>
    </submittedName>
</protein>
<gene>
    <name evidence="1" type="ORF">Glove_51g97</name>
</gene>
<name>A0A397JDH7_9GLOM</name>